<organism evidence="8 9">
    <name type="scientific">Mesorhizobium caraganae</name>
    <dbReference type="NCBI Taxonomy" id="483206"/>
    <lineage>
        <taxon>Bacteria</taxon>
        <taxon>Pseudomonadati</taxon>
        <taxon>Pseudomonadota</taxon>
        <taxon>Alphaproteobacteria</taxon>
        <taxon>Hyphomicrobiales</taxon>
        <taxon>Phyllobacteriaceae</taxon>
        <taxon>Mesorhizobium</taxon>
    </lineage>
</organism>
<dbReference type="PANTHER" id="PTHR33452">
    <property type="entry name" value="OXIDOREDUCTASE CATD-RELATED"/>
    <property type="match status" value="1"/>
</dbReference>
<name>A0ABV1Z3U6_9HYPH</name>
<feature type="transmembrane region" description="Helical" evidence="7">
    <location>
        <begin position="104"/>
        <end position="125"/>
    </location>
</feature>
<dbReference type="Proteomes" id="UP001433071">
    <property type="component" value="Unassembled WGS sequence"/>
</dbReference>
<keyword evidence="6 7" id="KW-0472">Membrane</keyword>
<comment type="subcellular location">
    <subcellularLocation>
        <location evidence="1">Cell membrane</location>
        <topology evidence="1">Multi-pass membrane protein</topology>
    </subcellularLocation>
</comment>
<evidence type="ECO:0000256" key="6">
    <source>
        <dbReference type="ARBA" id="ARBA00023136"/>
    </source>
</evidence>
<protein>
    <submittedName>
        <fullName evidence="8">DoxX family protein</fullName>
    </submittedName>
</protein>
<gene>
    <name evidence="8" type="ORF">NKI36_21310</name>
</gene>
<dbReference type="InterPro" id="IPR032808">
    <property type="entry name" value="DoxX"/>
</dbReference>
<dbReference type="EMBL" id="JAMYQB010000018">
    <property type="protein sequence ID" value="MER9406574.1"/>
    <property type="molecule type" value="Genomic_DNA"/>
</dbReference>
<evidence type="ECO:0000256" key="1">
    <source>
        <dbReference type="ARBA" id="ARBA00004651"/>
    </source>
</evidence>
<dbReference type="InterPro" id="IPR051907">
    <property type="entry name" value="DoxX-like_oxidoreductase"/>
</dbReference>
<evidence type="ECO:0000256" key="2">
    <source>
        <dbReference type="ARBA" id="ARBA00006679"/>
    </source>
</evidence>
<comment type="caution">
    <text evidence="8">The sequence shown here is derived from an EMBL/GenBank/DDBJ whole genome shotgun (WGS) entry which is preliminary data.</text>
</comment>
<evidence type="ECO:0000256" key="7">
    <source>
        <dbReference type="SAM" id="Phobius"/>
    </source>
</evidence>
<keyword evidence="4 7" id="KW-0812">Transmembrane</keyword>
<feature type="transmembrane region" description="Helical" evidence="7">
    <location>
        <begin position="74"/>
        <end position="92"/>
    </location>
</feature>
<evidence type="ECO:0000313" key="9">
    <source>
        <dbReference type="Proteomes" id="UP001433071"/>
    </source>
</evidence>
<evidence type="ECO:0000256" key="4">
    <source>
        <dbReference type="ARBA" id="ARBA00022692"/>
    </source>
</evidence>
<comment type="similarity">
    <text evidence="2">Belongs to the DoxX family.</text>
</comment>
<evidence type="ECO:0000256" key="3">
    <source>
        <dbReference type="ARBA" id="ARBA00022475"/>
    </source>
</evidence>
<dbReference type="PANTHER" id="PTHR33452:SF4">
    <property type="entry name" value="BLL4328 PROTEIN"/>
    <property type="match status" value="1"/>
</dbReference>
<keyword evidence="5 7" id="KW-1133">Transmembrane helix</keyword>
<reference evidence="8 9" key="1">
    <citation type="journal article" date="2024" name="Proc. Natl. Acad. Sci. U.S.A.">
        <title>The evolutionary genomics of adaptation to stress in wild rhizobium bacteria.</title>
        <authorList>
            <person name="Kehlet-Delgado H."/>
            <person name="Montoya A.P."/>
            <person name="Jensen K.T."/>
            <person name="Wendlandt C.E."/>
            <person name="Dexheimer C."/>
            <person name="Roberts M."/>
            <person name="Torres Martinez L."/>
            <person name="Friesen M.L."/>
            <person name="Griffitts J.S."/>
            <person name="Porter S.S."/>
        </authorList>
    </citation>
    <scope>NUCLEOTIDE SEQUENCE [LARGE SCALE GENOMIC DNA]</scope>
    <source>
        <strain evidence="8 9">M0641</strain>
    </source>
</reference>
<feature type="transmembrane region" description="Helical" evidence="7">
    <location>
        <begin position="46"/>
        <end position="67"/>
    </location>
</feature>
<evidence type="ECO:0000313" key="8">
    <source>
        <dbReference type="EMBL" id="MER9406574.1"/>
    </source>
</evidence>
<proteinExistence type="inferred from homology"/>
<sequence>MKLFDGLARFQPQALGVLRIMTALQFIEHGSQKLFNFPVSSGEPHALTGLTLTAAILEFAGGILLALGLLTRPVAFLLAGEMAIAYFMAHYPRDFFPINNNGDAAISFCFIFLYLVFAGAGAFALDNRRNA</sequence>
<keyword evidence="3" id="KW-1003">Cell membrane</keyword>
<keyword evidence="9" id="KW-1185">Reference proteome</keyword>
<accession>A0ABV1Z3U6</accession>
<dbReference type="Pfam" id="PF07681">
    <property type="entry name" value="DoxX"/>
    <property type="match status" value="1"/>
</dbReference>
<evidence type="ECO:0000256" key="5">
    <source>
        <dbReference type="ARBA" id="ARBA00022989"/>
    </source>
</evidence>
<dbReference type="RefSeq" id="WP_352559891.1">
    <property type="nucleotide sequence ID" value="NZ_CAXURK020000001.1"/>
</dbReference>